<evidence type="ECO:0000256" key="5">
    <source>
        <dbReference type="ARBA" id="ARBA00022737"/>
    </source>
</evidence>
<evidence type="ECO:0000256" key="10">
    <source>
        <dbReference type="ARBA" id="ARBA00023157"/>
    </source>
</evidence>
<dbReference type="PANTHER" id="PTHR24027:SF422">
    <property type="entry name" value="CADHERIN DOMAIN-CONTAINING PROTEIN"/>
    <property type="match status" value="1"/>
</dbReference>
<feature type="signal peptide" evidence="14">
    <location>
        <begin position="1"/>
        <end position="23"/>
    </location>
</feature>
<keyword evidence="7" id="KW-0130">Cell adhesion</keyword>
<dbReference type="SUPFAM" id="SSF49313">
    <property type="entry name" value="Cadherin-like"/>
    <property type="match status" value="9"/>
</dbReference>
<dbReference type="GO" id="GO:0060429">
    <property type="term" value="P:epithelium development"/>
    <property type="evidence" value="ECO:0007669"/>
    <property type="project" value="UniProtKB-ARBA"/>
</dbReference>
<evidence type="ECO:0000256" key="8">
    <source>
        <dbReference type="ARBA" id="ARBA00022989"/>
    </source>
</evidence>
<feature type="domain" description="Cadherin" evidence="15">
    <location>
        <begin position="1131"/>
        <end position="1235"/>
    </location>
</feature>
<feature type="domain" description="Cadherin" evidence="15">
    <location>
        <begin position="889"/>
        <end position="998"/>
    </location>
</feature>
<keyword evidence="10" id="KW-1015">Disulfide bond</keyword>
<evidence type="ECO:0000256" key="9">
    <source>
        <dbReference type="ARBA" id="ARBA00023136"/>
    </source>
</evidence>
<proteinExistence type="predicted"/>
<feature type="transmembrane region" description="Helical" evidence="13">
    <location>
        <begin position="1356"/>
        <end position="1382"/>
    </location>
</feature>
<protein>
    <recommendedName>
        <fullName evidence="15">Cadherin domain-containing protein</fullName>
    </recommendedName>
</protein>
<dbReference type="CDD" id="cd11304">
    <property type="entry name" value="Cadherin_repeat"/>
    <property type="match status" value="10"/>
</dbReference>
<dbReference type="InterPro" id="IPR015919">
    <property type="entry name" value="Cadherin-like_sf"/>
</dbReference>
<dbReference type="GO" id="GO:0007156">
    <property type="term" value="P:homophilic cell adhesion via plasma membrane adhesion molecules"/>
    <property type="evidence" value="ECO:0007669"/>
    <property type="project" value="InterPro"/>
</dbReference>
<evidence type="ECO:0000256" key="2">
    <source>
        <dbReference type="ARBA" id="ARBA00022536"/>
    </source>
</evidence>
<sequence>MNKKYQILGRLLSICLVTFGASAEEVVTSILEPCQTLDGDSHLIIAINESLGNDFSQIPEPKELSLQGQVGSDINLEISEDVSGLFALEGKDIRLKRPLDRDENDLSSLSLKITCISLVDGKRRTIPLVVRVLDLNDNAPKLKGTPYMTEIPENTPVGSVIFSNLSSMDIDANINGQVEYTLANNEESKAYFLIESPYQGIITLAKPLDYETYQRHFLEILASDRAENPKDRLSATTTLTIKVTDSDDQPPIFSQPEGYFAEVISNYPVSNLHIAPEKIHAQDQDTLRTTVFYSFVDGEPKEYDSYFSIDPETGVITQKEVIDWKLYQVFDIRVRASESTGLYYSDAPLTIRIVAEDKSPPSITSSSSIGYVEEGVEIGTYVTDSNGERIYFNVTDSDINDQEESLSLDLYDIEMTTDYFKVDGDGYLIVKEGNMDRDPPFQPMIKFQIFVRERFEPFKSSDPLQLKVHLRDINDNPPIFSPISDVSLIAGSDRRFVAQINATDKDSDKYIVYKLISVSNNGRSKFRLDPYTGVLEVTSPLSEGEAYSLSIEAKDNGGLSSLAVLRINVRPRPNVHNPSFERYLYDVKVKESAPKFTSVIEAKAKDPENSPLTYEIIGGNDLQHFTIQESTGIIRVMKPLDRENITNYNMTLKATDLGGKFGLSSLQITVLDENDNDPKFLDLPYSFRVSEGAYKKLIGKVTATDVDKGQNGNVSYYLAQNMDSFSIGEKSGMIFTAKSLDFENQSVHYLVVGAKDGGYPARSVSTTATVLVQDISDEVPYFDLPYQNITVPENEPEIHIALIEAIDPDTEPSVTYRIISGDRNKFNIDPKTGNLSAPAGFDYEKGDFYKLTIGTEEGLVAGRFDGDAITTIEVYIQDRNDIPPHFDEVPYGQTLSIRDDVLLNEKIGGVRASDVSGSSPVDTIGFRLSHKGSSTNAGLYFNVDEENGDIFVIGDLKQDTSSEYQLEIEAYNTEIPTLSSFILIRVIIKRVDTFSSEMGLGFEKLNYEIGMFENVKKNTIIFTLPVVRKMKKKNVPFKCIVKFINSNSETEIPNVFLTRVNENKTCDLILNTDSIDREGNDHYDLQIELQSHPEFINPQRSTVNISLEILDVNDNRPKFADRQYFGILHLDSQPSTPIMQVQATDQDIGPNGDIHYSLQIKNNNILDFFEIHPTSGIITNSIRLSDLNTTVELPIHFQVVAEDEAASAPLKSFAYIVINVLDIDNNDLILTLPDVNLEEFENYRDNITEVLEDSTGYKIGIDKVDTVLTKYINGSCCTSMHGTDVYFHVIDQIQYRILNSSESQVEANVLSKAFDIKTEVSEKLKLRVSDLHIPYDQELERSEVINKVGVFGGIELFSYFSIVIGLGAALFVLATLAILYLFCAKRRFDSY</sequence>
<dbReference type="EMBL" id="HACA01024673">
    <property type="protein sequence ID" value="CDW42034.1"/>
    <property type="molecule type" value="Transcribed_RNA"/>
</dbReference>
<keyword evidence="8 13" id="KW-1133">Transmembrane helix</keyword>
<dbReference type="GO" id="GO:0045296">
    <property type="term" value="F:cadherin binding"/>
    <property type="evidence" value="ECO:0007669"/>
    <property type="project" value="TreeGrafter"/>
</dbReference>
<dbReference type="InterPro" id="IPR002126">
    <property type="entry name" value="Cadherin-like_dom"/>
</dbReference>
<dbReference type="InterPro" id="IPR039808">
    <property type="entry name" value="Cadherin"/>
</dbReference>
<feature type="domain" description="Cadherin" evidence="15">
    <location>
        <begin position="581"/>
        <end position="680"/>
    </location>
</feature>
<evidence type="ECO:0000259" key="15">
    <source>
        <dbReference type="PROSITE" id="PS50268"/>
    </source>
</evidence>
<evidence type="ECO:0000256" key="6">
    <source>
        <dbReference type="ARBA" id="ARBA00022837"/>
    </source>
</evidence>
<feature type="domain" description="Cadherin" evidence="15">
    <location>
        <begin position="255"/>
        <end position="363"/>
    </location>
</feature>
<dbReference type="GO" id="GO:0008013">
    <property type="term" value="F:beta-catenin binding"/>
    <property type="evidence" value="ECO:0007669"/>
    <property type="project" value="TreeGrafter"/>
</dbReference>
<evidence type="ECO:0000256" key="1">
    <source>
        <dbReference type="ARBA" id="ARBA00004167"/>
    </source>
</evidence>
<dbReference type="PRINTS" id="PR00205">
    <property type="entry name" value="CADHERIN"/>
</dbReference>
<dbReference type="Gene3D" id="2.60.40.60">
    <property type="entry name" value="Cadherins"/>
    <property type="match status" value="11"/>
</dbReference>
<dbReference type="EMBL" id="HACA01024672">
    <property type="protein sequence ID" value="CDW42033.1"/>
    <property type="molecule type" value="Transcribed_RNA"/>
</dbReference>
<feature type="chain" id="PRO_5013456434" description="Cadherin domain-containing protein" evidence="14">
    <location>
        <begin position="24"/>
        <end position="1391"/>
    </location>
</feature>
<feature type="domain" description="Cadherin" evidence="15">
    <location>
        <begin position="143"/>
        <end position="253"/>
    </location>
</feature>
<dbReference type="PROSITE" id="PS00232">
    <property type="entry name" value="CADHERIN_1"/>
    <property type="match status" value="4"/>
</dbReference>
<comment type="subcellular location">
    <subcellularLocation>
        <location evidence="1">Membrane</location>
        <topology evidence="1">Single-pass membrane protein</topology>
    </subcellularLocation>
</comment>
<feature type="domain" description="Cadherin" evidence="15">
    <location>
        <begin position="681"/>
        <end position="782"/>
    </location>
</feature>
<evidence type="ECO:0000256" key="4">
    <source>
        <dbReference type="ARBA" id="ARBA00022729"/>
    </source>
</evidence>
<dbReference type="GO" id="GO:0008104">
    <property type="term" value="P:intracellular protein localization"/>
    <property type="evidence" value="ECO:0007669"/>
    <property type="project" value="UniProtKB-ARBA"/>
</dbReference>
<dbReference type="GO" id="GO:0009653">
    <property type="term" value="P:anatomical structure morphogenesis"/>
    <property type="evidence" value="ECO:0007669"/>
    <property type="project" value="UniProtKB-ARBA"/>
</dbReference>
<dbReference type="OrthoDB" id="10029135at2759"/>
<dbReference type="FunFam" id="2.60.40.60:FF:000033">
    <property type="entry name" value="FAT atypical cadherin 1"/>
    <property type="match status" value="1"/>
</dbReference>
<keyword evidence="3 13" id="KW-0812">Transmembrane</keyword>
<keyword evidence="6 12" id="KW-0106">Calcium</keyword>
<dbReference type="GO" id="GO:0016342">
    <property type="term" value="C:catenin complex"/>
    <property type="evidence" value="ECO:0007669"/>
    <property type="project" value="TreeGrafter"/>
</dbReference>
<dbReference type="GO" id="GO:0005509">
    <property type="term" value="F:calcium ion binding"/>
    <property type="evidence" value="ECO:0007669"/>
    <property type="project" value="UniProtKB-UniRule"/>
</dbReference>
<dbReference type="InterPro" id="IPR020894">
    <property type="entry name" value="Cadherin_CS"/>
</dbReference>
<keyword evidence="9 13" id="KW-0472">Membrane</keyword>
<dbReference type="GO" id="GO:0016477">
    <property type="term" value="P:cell migration"/>
    <property type="evidence" value="ECO:0007669"/>
    <property type="project" value="TreeGrafter"/>
</dbReference>
<dbReference type="SMART" id="SM00112">
    <property type="entry name" value="CA"/>
    <property type="match status" value="11"/>
</dbReference>
<evidence type="ECO:0000313" key="16">
    <source>
        <dbReference type="EMBL" id="CDW42033.1"/>
    </source>
</evidence>
<feature type="domain" description="Cadherin" evidence="15">
    <location>
        <begin position="783"/>
        <end position="886"/>
    </location>
</feature>
<evidence type="ECO:0000256" key="13">
    <source>
        <dbReference type="SAM" id="Phobius"/>
    </source>
</evidence>
<keyword evidence="2" id="KW-0245">EGF-like domain</keyword>
<name>A0A0K2UUT0_LEPSM</name>
<keyword evidence="5" id="KW-0677">Repeat</keyword>
<dbReference type="Pfam" id="PF00028">
    <property type="entry name" value="Cadherin"/>
    <property type="match status" value="7"/>
</dbReference>
<feature type="domain" description="Cadherin" evidence="15">
    <location>
        <begin position="1003"/>
        <end position="1119"/>
    </location>
</feature>
<dbReference type="FunFam" id="2.60.40.60:FF:000020">
    <property type="entry name" value="Dachsous cadherin-related 1b"/>
    <property type="match status" value="1"/>
</dbReference>
<feature type="domain" description="Cadherin" evidence="15">
    <location>
        <begin position="364"/>
        <end position="480"/>
    </location>
</feature>
<reference evidence="16" key="1">
    <citation type="submission" date="2014-05" db="EMBL/GenBank/DDBJ databases">
        <authorList>
            <person name="Chronopoulou M."/>
        </authorList>
    </citation>
    <scope>NUCLEOTIDE SEQUENCE</scope>
    <source>
        <tissue evidence="16">Whole organism</tissue>
    </source>
</reference>
<keyword evidence="4 14" id="KW-0732">Signal</keyword>
<dbReference type="PROSITE" id="PS50268">
    <property type="entry name" value="CADHERIN_2"/>
    <property type="match status" value="11"/>
</dbReference>
<accession>A0A0K2UUT0</accession>
<organism evidence="16">
    <name type="scientific">Lepeophtheirus salmonis</name>
    <name type="common">Salmon louse</name>
    <name type="synonym">Caligus salmonis</name>
    <dbReference type="NCBI Taxonomy" id="72036"/>
    <lineage>
        <taxon>Eukaryota</taxon>
        <taxon>Metazoa</taxon>
        <taxon>Ecdysozoa</taxon>
        <taxon>Arthropoda</taxon>
        <taxon>Crustacea</taxon>
        <taxon>Multicrustacea</taxon>
        <taxon>Hexanauplia</taxon>
        <taxon>Copepoda</taxon>
        <taxon>Siphonostomatoida</taxon>
        <taxon>Caligidae</taxon>
        <taxon>Lepeophtheirus</taxon>
    </lineage>
</organism>
<evidence type="ECO:0000256" key="11">
    <source>
        <dbReference type="ARBA" id="ARBA00023180"/>
    </source>
</evidence>
<feature type="domain" description="Cadherin" evidence="15">
    <location>
        <begin position="79"/>
        <end position="142"/>
    </location>
</feature>
<evidence type="ECO:0000256" key="12">
    <source>
        <dbReference type="PROSITE-ProRule" id="PRU00043"/>
    </source>
</evidence>
<evidence type="ECO:0000256" key="7">
    <source>
        <dbReference type="ARBA" id="ARBA00022889"/>
    </source>
</evidence>
<feature type="domain" description="Cadherin" evidence="15">
    <location>
        <begin position="497"/>
        <end position="580"/>
    </location>
</feature>
<keyword evidence="11" id="KW-0325">Glycoprotein</keyword>
<evidence type="ECO:0000256" key="14">
    <source>
        <dbReference type="SAM" id="SignalP"/>
    </source>
</evidence>
<dbReference type="PANTHER" id="PTHR24027">
    <property type="entry name" value="CADHERIN-23"/>
    <property type="match status" value="1"/>
</dbReference>
<evidence type="ECO:0000256" key="3">
    <source>
        <dbReference type="ARBA" id="ARBA00022692"/>
    </source>
</evidence>
<dbReference type="FunFam" id="2.60.40.60:FF:000024">
    <property type="entry name" value="FAT atypical cadherin 3"/>
    <property type="match status" value="1"/>
</dbReference>